<protein>
    <recommendedName>
        <fullName evidence="4">Carbonic anhydrase</fullName>
    </recommendedName>
</protein>
<accession>A0A0A3I8M7</accession>
<evidence type="ECO:0000313" key="2">
    <source>
        <dbReference type="EMBL" id="KGR81079.1"/>
    </source>
</evidence>
<sequence>MGNSTSKKALIITGLNEKLNQHFPIITNKNGEDLIIIKTIGNIISQPYDSIMRSIIIAVYQEEVEEIFIIGDKESTECSINKDEFFSKIQKANISTKEMKAIEYIGVVGEDLMSWLVGRQDMKTIIKENISLIKQHPLIPKNVTVFGFIASAELSEFEEIS</sequence>
<proteinExistence type="inferred from homology"/>
<dbReference type="GO" id="GO:0004089">
    <property type="term" value="F:carbonate dehydratase activity"/>
    <property type="evidence" value="ECO:0007669"/>
    <property type="project" value="InterPro"/>
</dbReference>
<dbReference type="Proteomes" id="UP000030595">
    <property type="component" value="Unassembled WGS sequence"/>
</dbReference>
<comment type="similarity">
    <text evidence="1">Belongs to the beta-class carbonic anhydrase family.</text>
</comment>
<dbReference type="eggNOG" id="COG0288">
    <property type="taxonomic scope" value="Bacteria"/>
</dbReference>
<dbReference type="OrthoDB" id="9792260at2"/>
<comment type="caution">
    <text evidence="2">The sequence shown here is derived from an EMBL/GenBank/DDBJ whole genome shotgun (WGS) entry which is preliminary data.</text>
</comment>
<dbReference type="RefSeq" id="WP_036180614.1">
    <property type="nucleotide sequence ID" value="NZ_AVCZ01000093.1"/>
</dbReference>
<evidence type="ECO:0000313" key="3">
    <source>
        <dbReference type="Proteomes" id="UP000030595"/>
    </source>
</evidence>
<reference evidence="2 3" key="1">
    <citation type="submission" date="2014-02" db="EMBL/GenBank/DDBJ databases">
        <title>Draft genome sequence of Lysinibacillus massiliensis CCUG 49529.</title>
        <authorList>
            <person name="Zhang F."/>
            <person name="Wang G."/>
            <person name="Zhang L."/>
        </authorList>
    </citation>
    <scope>NUCLEOTIDE SEQUENCE [LARGE SCALE GENOMIC DNA]</scope>
    <source>
        <strain evidence="2 3">CCUG 49529</strain>
    </source>
</reference>
<dbReference type="InterPro" id="IPR036874">
    <property type="entry name" value="Carbonic_anhydrase_sf"/>
</dbReference>
<dbReference type="Gene3D" id="3.40.1050.10">
    <property type="entry name" value="Carbonic anhydrase"/>
    <property type="match status" value="1"/>
</dbReference>
<dbReference type="PANTHER" id="PTHR43175">
    <property type="entry name" value="CARBONIC ANHYDRASE"/>
    <property type="match status" value="1"/>
</dbReference>
<dbReference type="GO" id="GO:0008270">
    <property type="term" value="F:zinc ion binding"/>
    <property type="evidence" value="ECO:0007669"/>
    <property type="project" value="InterPro"/>
</dbReference>
<name>A0A0A3I8M7_9BACL</name>
<dbReference type="InterPro" id="IPR001765">
    <property type="entry name" value="Carbonic_anhydrase"/>
</dbReference>
<evidence type="ECO:0008006" key="4">
    <source>
        <dbReference type="Google" id="ProtNLM"/>
    </source>
</evidence>
<dbReference type="SUPFAM" id="SSF53056">
    <property type="entry name" value="beta-carbonic anhydrase, cab"/>
    <property type="match status" value="1"/>
</dbReference>
<gene>
    <name evidence="2" type="ORF">CD30_19495</name>
</gene>
<dbReference type="PANTHER" id="PTHR43175:SF1">
    <property type="entry name" value="CARBONIC ANHYDRASE-LIKE PROTEIN YBCF-RELATED"/>
    <property type="match status" value="1"/>
</dbReference>
<organism evidence="2 3">
    <name type="scientific">Ureibacillus massiliensis 4400831 = CIP 108448 = CCUG 49529</name>
    <dbReference type="NCBI Taxonomy" id="1211035"/>
    <lineage>
        <taxon>Bacteria</taxon>
        <taxon>Bacillati</taxon>
        <taxon>Bacillota</taxon>
        <taxon>Bacilli</taxon>
        <taxon>Bacillales</taxon>
        <taxon>Caryophanaceae</taxon>
        <taxon>Ureibacillus</taxon>
    </lineage>
</organism>
<evidence type="ECO:0000256" key="1">
    <source>
        <dbReference type="ARBA" id="ARBA00006217"/>
    </source>
</evidence>
<dbReference type="AlphaFoldDB" id="A0A0A3I8M7"/>
<keyword evidence="3" id="KW-1185">Reference proteome</keyword>
<dbReference type="EMBL" id="JPVQ01000093">
    <property type="protein sequence ID" value="KGR81079.1"/>
    <property type="molecule type" value="Genomic_DNA"/>
</dbReference>